<gene>
    <name evidence="1" type="ORF">ADUPG1_004459</name>
</gene>
<feature type="non-terminal residue" evidence="1">
    <location>
        <position position="87"/>
    </location>
</feature>
<dbReference type="EMBL" id="BQXS01006664">
    <property type="protein sequence ID" value="GKT21442.1"/>
    <property type="molecule type" value="Genomic_DNA"/>
</dbReference>
<evidence type="ECO:0008006" key="3">
    <source>
        <dbReference type="Google" id="ProtNLM"/>
    </source>
</evidence>
<comment type="caution">
    <text evidence="1">The sequence shown here is derived from an EMBL/GenBank/DDBJ whole genome shotgun (WGS) entry which is preliminary data.</text>
</comment>
<evidence type="ECO:0000313" key="1">
    <source>
        <dbReference type="EMBL" id="GKT21442.1"/>
    </source>
</evidence>
<protein>
    <recommendedName>
        <fullName evidence="3">PAS domain-containing protein</fullName>
    </recommendedName>
</protein>
<organism evidence="1 2">
    <name type="scientific">Aduncisulcus paluster</name>
    <dbReference type="NCBI Taxonomy" id="2918883"/>
    <lineage>
        <taxon>Eukaryota</taxon>
        <taxon>Metamonada</taxon>
        <taxon>Carpediemonas-like organisms</taxon>
        <taxon>Aduncisulcus</taxon>
    </lineage>
</organism>
<accession>A0ABQ5JXJ5</accession>
<dbReference type="Proteomes" id="UP001057375">
    <property type="component" value="Unassembled WGS sequence"/>
</dbReference>
<sequence length="87" mass="10160">MPCHRVEERPKPLTCLHKRPSWGYFCFRRVCMEKKGNIYVNESLLRLTRAEKKFKMLFELSPIGMAMINHETGAFLEVNQSLLNSTG</sequence>
<evidence type="ECO:0000313" key="2">
    <source>
        <dbReference type="Proteomes" id="UP001057375"/>
    </source>
</evidence>
<proteinExistence type="predicted"/>
<name>A0ABQ5JXJ5_9EUKA</name>
<keyword evidence="2" id="KW-1185">Reference proteome</keyword>
<reference evidence="1" key="1">
    <citation type="submission" date="2022-03" db="EMBL/GenBank/DDBJ databases">
        <title>Draft genome sequence of Aduncisulcus paluster, a free-living microaerophilic Fornicata.</title>
        <authorList>
            <person name="Yuyama I."/>
            <person name="Kume K."/>
            <person name="Tamura T."/>
            <person name="Inagaki Y."/>
            <person name="Hashimoto T."/>
        </authorList>
    </citation>
    <scope>NUCLEOTIDE SEQUENCE</scope>
    <source>
        <strain evidence="1">NY0171</strain>
    </source>
</reference>